<dbReference type="AlphaFoldDB" id="A0A4Z2GLS6"/>
<evidence type="ECO:0000313" key="2">
    <source>
        <dbReference type="Proteomes" id="UP000314294"/>
    </source>
</evidence>
<comment type="caution">
    <text evidence="1">The sequence shown here is derived from an EMBL/GenBank/DDBJ whole genome shotgun (WGS) entry which is preliminary data.</text>
</comment>
<evidence type="ECO:0000313" key="1">
    <source>
        <dbReference type="EMBL" id="TNN53754.1"/>
    </source>
</evidence>
<accession>A0A4Z2GLS6</accession>
<proteinExistence type="predicted"/>
<dbReference type="Proteomes" id="UP000314294">
    <property type="component" value="Unassembled WGS sequence"/>
</dbReference>
<dbReference type="EMBL" id="SRLO01000506">
    <property type="protein sequence ID" value="TNN53754.1"/>
    <property type="molecule type" value="Genomic_DNA"/>
</dbReference>
<gene>
    <name evidence="1" type="ORF">EYF80_036011</name>
</gene>
<sequence length="114" mass="13079">MLFNIFGEQVLLEVCVTSVFIRRLQQPIAPRGGRDSGSHAALPHAHFPWKRRAAARPRELARHCPFFPLKLAAVLNSFFFFFFFRAEPRAAGFSAPVELRREKNLDLSERLVLT</sequence>
<protein>
    <submittedName>
        <fullName evidence="1">Uncharacterized protein</fullName>
    </submittedName>
</protein>
<name>A0A4Z2GLS6_9TELE</name>
<organism evidence="1 2">
    <name type="scientific">Liparis tanakae</name>
    <name type="common">Tanaka's snailfish</name>
    <dbReference type="NCBI Taxonomy" id="230148"/>
    <lineage>
        <taxon>Eukaryota</taxon>
        <taxon>Metazoa</taxon>
        <taxon>Chordata</taxon>
        <taxon>Craniata</taxon>
        <taxon>Vertebrata</taxon>
        <taxon>Euteleostomi</taxon>
        <taxon>Actinopterygii</taxon>
        <taxon>Neopterygii</taxon>
        <taxon>Teleostei</taxon>
        <taxon>Neoteleostei</taxon>
        <taxon>Acanthomorphata</taxon>
        <taxon>Eupercaria</taxon>
        <taxon>Perciformes</taxon>
        <taxon>Cottioidei</taxon>
        <taxon>Cottales</taxon>
        <taxon>Liparidae</taxon>
        <taxon>Liparis</taxon>
    </lineage>
</organism>
<reference evidence="1 2" key="1">
    <citation type="submission" date="2019-03" db="EMBL/GenBank/DDBJ databases">
        <title>First draft genome of Liparis tanakae, snailfish: a comprehensive survey of snailfish specific genes.</title>
        <authorList>
            <person name="Kim W."/>
            <person name="Song I."/>
            <person name="Jeong J.-H."/>
            <person name="Kim D."/>
            <person name="Kim S."/>
            <person name="Ryu S."/>
            <person name="Song J.Y."/>
            <person name="Lee S.K."/>
        </authorList>
    </citation>
    <scope>NUCLEOTIDE SEQUENCE [LARGE SCALE GENOMIC DNA]</scope>
    <source>
        <tissue evidence="1">Muscle</tissue>
    </source>
</reference>
<keyword evidence="2" id="KW-1185">Reference proteome</keyword>